<gene>
    <name evidence="2" type="ORF">SAMN06295955_10474</name>
</gene>
<evidence type="ECO:0000313" key="2">
    <source>
        <dbReference type="EMBL" id="SNS71798.1"/>
    </source>
</evidence>
<protein>
    <recommendedName>
        <fullName evidence="1">DUF3597 domain-containing protein</fullName>
    </recommendedName>
</protein>
<dbReference type="Proteomes" id="UP000198339">
    <property type="component" value="Unassembled WGS sequence"/>
</dbReference>
<dbReference type="EMBL" id="FZPA01000004">
    <property type="protein sequence ID" value="SNS71798.1"/>
    <property type="molecule type" value="Genomic_DNA"/>
</dbReference>
<evidence type="ECO:0000313" key="3">
    <source>
        <dbReference type="Proteomes" id="UP000198339"/>
    </source>
</evidence>
<sequence length="128" mass="13281">MGIFSKIKDAIFGKKAAAAEPAPAAPATPAAPAAPQPVPVAISEVDVEAILAAEAANAGQPLNWRTSIVDLMKLLDIDPSLANRKELAQELGYTGELNGSAEMNIWLHKAVMRELAANGGKVPADLTD</sequence>
<dbReference type="AlphaFoldDB" id="A0A239GSN2"/>
<accession>A0A239GSN2</accession>
<proteinExistence type="predicted"/>
<dbReference type="SUPFAM" id="SSF158634">
    <property type="entry name" value="RPA2825-like"/>
    <property type="match status" value="1"/>
</dbReference>
<dbReference type="OrthoDB" id="9812045at2"/>
<dbReference type="InterPro" id="IPR022016">
    <property type="entry name" value="DUF3597"/>
</dbReference>
<feature type="domain" description="DUF3597" evidence="1">
    <location>
        <begin position="3"/>
        <end position="123"/>
    </location>
</feature>
<evidence type="ECO:0000259" key="1">
    <source>
        <dbReference type="Pfam" id="PF12200"/>
    </source>
</evidence>
<name>A0A239GSN2_9SPHN</name>
<reference evidence="2 3" key="1">
    <citation type="submission" date="2017-06" db="EMBL/GenBank/DDBJ databases">
        <authorList>
            <person name="Kim H.J."/>
            <person name="Triplett B.A."/>
        </authorList>
    </citation>
    <scope>NUCLEOTIDE SEQUENCE [LARGE SCALE GENOMIC DNA]</scope>
    <source>
        <strain evidence="2 3">DS15</strain>
    </source>
</reference>
<keyword evidence="3" id="KW-1185">Reference proteome</keyword>
<organism evidence="2 3">
    <name type="scientific">Sphingopyxis indica</name>
    <dbReference type="NCBI Taxonomy" id="436663"/>
    <lineage>
        <taxon>Bacteria</taxon>
        <taxon>Pseudomonadati</taxon>
        <taxon>Pseudomonadota</taxon>
        <taxon>Alphaproteobacteria</taxon>
        <taxon>Sphingomonadales</taxon>
        <taxon>Sphingomonadaceae</taxon>
        <taxon>Sphingopyxis</taxon>
    </lineage>
</organism>
<dbReference type="Pfam" id="PF12200">
    <property type="entry name" value="DUF3597"/>
    <property type="match status" value="1"/>
</dbReference>
<dbReference type="RefSeq" id="WP_089215389.1">
    <property type="nucleotide sequence ID" value="NZ_CP076394.1"/>
</dbReference>